<dbReference type="Gene3D" id="6.20.20.10">
    <property type="match status" value="1"/>
</dbReference>
<name>F4C0X0_METSG</name>
<organism evidence="2 3">
    <name type="scientific">Methanothrix soehngenii (strain ATCC 5969 / DSM 3671 / JCM 10134 / NBRC 103675 / OCM 69 / GP-6)</name>
    <name type="common">Methanosaeta concilii</name>
    <dbReference type="NCBI Taxonomy" id="990316"/>
    <lineage>
        <taxon>Archaea</taxon>
        <taxon>Methanobacteriati</taxon>
        <taxon>Methanobacteriota</taxon>
        <taxon>Stenosarchaea group</taxon>
        <taxon>Methanomicrobia</taxon>
        <taxon>Methanotrichales</taxon>
        <taxon>Methanotrichaceae</taxon>
        <taxon>Methanothrix</taxon>
    </lineage>
</organism>
<dbReference type="Proteomes" id="UP000007807">
    <property type="component" value="Plasmid pGP6"/>
</dbReference>
<sequence length="745" mass="82234">MIRHYLKIGGEDVSGYMQSVRISRDGDGADADFVLANIYGMFTGKWRDEGNINARVTLLLENERHTCLGDGDYRQEGELDIEIESNSKIYHAFCGYVTKVDYDEHFVKIRASTPDEFLEEEAMPDGVKPRGGTAYIATPPAEIILDVIAQHKDPPIGITILSEGAAANKGYPVLQVPRKKLPGYKPPIPPGGSEAKFPSHYEYLSPSEYERKYPNNSGRPDGWRPGTGVYGDGWYRPPEGMPRPEYPQRCKHVCRYKEQYKCCKSTECAYKQEGTLCRQVSCPYDIEKRNLCYTICPYDSGDCIDSSLTDLSECSTCGGSGSAANGAICSECGGTGLSNNKAINSALDNAQRVFDDASNRLTAAQEAYDRAETSLQKRNASIAIQKAMQDVIKARNDLNRLEKFKEQPVDEGDAEISGNPEELVYVDFWNPPIIKDQVQGVKGVKYADVIRAVQRSTGGQFFVNEECKAQFIPPNYVIPSTESAIDITHLVTRQGLAKSAMGHANIVVVYGSGITEPGASPVERERHKVVGYLHENVDSIQRHGTIHAAEVDVHYLPKQSQVEELAKNLIDFYKGDDDKAEVDAIGICPRIFQKVQWKVPIGPVMDTDECQFGSTAIMAVVSGRISKVVLDYSCQGWQVNLDVSTEGEDSGTGSMMKPYVTAGDYAFATPELYDQLVKQVSGFKPLLGDVIYVRPTADGKSLEMPVLGNYGKLGDKPPGSYALRKTIDPTILQRTLREMIDKSQS</sequence>
<accession>F4C0X0</accession>
<gene>
    <name evidence="2" type="ordered locus">MCON_3556</name>
</gene>
<dbReference type="RefSeq" id="WP_013729147.1">
    <property type="nucleotide sequence ID" value="NC_015430.1"/>
</dbReference>
<keyword evidence="2" id="KW-0614">Plasmid</keyword>
<proteinExistence type="predicted"/>
<geneLocation type="plasmid" evidence="2 3">
    <name>pGP6</name>
</geneLocation>
<dbReference type="EMBL" id="CP002566">
    <property type="protein sequence ID" value="AEB69767.1"/>
    <property type="molecule type" value="Genomic_DNA"/>
</dbReference>
<dbReference type="InParanoid" id="F4C0X0"/>
<dbReference type="KEGG" id="mcj:MCON_3556"/>
<reference evidence="2 3" key="1">
    <citation type="journal article" date="2011" name="J. Bacteriol.">
        <title>Complete genome sequence of Methanosaeta concilii, a specialist in aceticlastic methanogenesis.</title>
        <authorList>
            <person name="Barber R.D."/>
            <person name="Zhang L."/>
            <person name="Harnack M."/>
            <person name="Olson M.V."/>
            <person name="Kaul R."/>
            <person name="Ingram-Smith C."/>
            <person name="Smith K.S."/>
        </authorList>
    </citation>
    <scope>NUCLEOTIDE SEQUENCE [LARGE SCALE GENOMIC DNA]</scope>
    <source>
        <strain evidence="3">ATCC 5969 / DSM 3671 / JCM 10134 / NBRC 103675 / OCM 69 / GP-6</strain>
        <plasmid evidence="2 3">pGP6</plasmid>
    </source>
</reference>
<dbReference type="GeneID" id="10447619"/>
<evidence type="ECO:0000313" key="3">
    <source>
        <dbReference type="Proteomes" id="UP000007807"/>
    </source>
</evidence>
<keyword evidence="1" id="KW-0175">Coiled coil</keyword>
<evidence type="ECO:0000313" key="2">
    <source>
        <dbReference type="EMBL" id="AEB69767.1"/>
    </source>
</evidence>
<dbReference type="HOGENOM" id="CLU_372857_0_0_2"/>
<dbReference type="AlphaFoldDB" id="F4C0X0"/>
<feature type="coiled-coil region" evidence="1">
    <location>
        <begin position="347"/>
        <end position="404"/>
    </location>
</feature>
<evidence type="ECO:0000256" key="1">
    <source>
        <dbReference type="SAM" id="Coils"/>
    </source>
</evidence>
<protein>
    <submittedName>
        <fullName evidence="2">Uncharacterized protein</fullName>
    </submittedName>
</protein>
<keyword evidence="3" id="KW-1185">Reference proteome</keyword>